<sequence length="205" mass="21636">MRITKRVLGTLGIGVASIAAGVTLVWAAATDNMVPTGASNGPICYAGDSSGSGRCQTDNAAMSIWRQGTLETVDRNMVANVLSNEYSPTDLAISYPSSAQYTGSSETDVIYQEDTVSGTAVGRNWCDDTVSSWRCDQQYVRIEGGGDYTYGRTCHETGHAVGLLHGADANPRLSNSNSALGCLVTPTSGGEKLGSNNREHINQVY</sequence>
<evidence type="ECO:0000313" key="2">
    <source>
        <dbReference type="Proteomes" id="UP000199155"/>
    </source>
</evidence>
<proteinExistence type="predicted"/>
<evidence type="ECO:0008006" key="3">
    <source>
        <dbReference type="Google" id="ProtNLM"/>
    </source>
</evidence>
<dbReference type="AlphaFoldDB" id="A0A1G8UDR1"/>
<dbReference type="GO" id="GO:0008237">
    <property type="term" value="F:metallopeptidase activity"/>
    <property type="evidence" value="ECO:0007669"/>
    <property type="project" value="InterPro"/>
</dbReference>
<name>A0A1G8UDR1_9ACTN</name>
<gene>
    <name evidence="1" type="ORF">SAMN05421806_101790</name>
</gene>
<dbReference type="RefSeq" id="WP_245769117.1">
    <property type="nucleotide sequence ID" value="NZ_FNFF01000001.1"/>
</dbReference>
<accession>A0A1G8UDR1</accession>
<dbReference type="SUPFAM" id="SSF55486">
    <property type="entry name" value="Metalloproteases ('zincins'), catalytic domain"/>
    <property type="match status" value="1"/>
</dbReference>
<evidence type="ECO:0000313" key="1">
    <source>
        <dbReference type="EMBL" id="SDJ51862.1"/>
    </source>
</evidence>
<protein>
    <recommendedName>
        <fullName evidence="3">Matrixin</fullName>
    </recommendedName>
</protein>
<dbReference type="InterPro" id="IPR024079">
    <property type="entry name" value="MetalloPept_cat_dom_sf"/>
</dbReference>
<dbReference type="EMBL" id="FNFF01000001">
    <property type="protein sequence ID" value="SDJ51862.1"/>
    <property type="molecule type" value="Genomic_DNA"/>
</dbReference>
<organism evidence="1 2">
    <name type="scientific">Streptomyces indicus</name>
    <dbReference type="NCBI Taxonomy" id="417292"/>
    <lineage>
        <taxon>Bacteria</taxon>
        <taxon>Bacillati</taxon>
        <taxon>Actinomycetota</taxon>
        <taxon>Actinomycetes</taxon>
        <taxon>Kitasatosporales</taxon>
        <taxon>Streptomycetaceae</taxon>
        <taxon>Streptomyces</taxon>
    </lineage>
</organism>
<dbReference type="Proteomes" id="UP000199155">
    <property type="component" value="Unassembled WGS sequence"/>
</dbReference>
<dbReference type="Gene3D" id="3.40.390.10">
    <property type="entry name" value="Collagenase (Catalytic Domain)"/>
    <property type="match status" value="1"/>
</dbReference>
<reference evidence="1 2" key="1">
    <citation type="submission" date="2016-10" db="EMBL/GenBank/DDBJ databases">
        <authorList>
            <person name="de Groot N.N."/>
        </authorList>
    </citation>
    <scope>NUCLEOTIDE SEQUENCE [LARGE SCALE GENOMIC DNA]</scope>
    <source>
        <strain evidence="1 2">CGMCC 4.5727</strain>
    </source>
</reference>
<keyword evidence="2" id="KW-1185">Reference proteome</keyword>